<dbReference type="KEGG" id="tfr:BR63_04185"/>
<evidence type="ECO:0008006" key="3">
    <source>
        <dbReference type="Google" id="ProtNLM"/>
    </source>
</evidence>
<dbReference type="RefSeq" id="WP_034421401.1">
    <property type="nucleotide sequence ID" value="NZ_CP045798.1"/>
</dbReference>
<evidence type="ECO:0000313" key="2">
    <source>
        <dbReference type="Proteomes" id="UP000515847"/>
    </source>
</evidence>
<dbReference type="Proteomes" id="UP000515847">
    <property type="component" value="Chromosome"/>
</dbReference>
<protein>
    <recommendedName>
        <fullName evidence="3">DUF1269 domain-containing protein</fullName>
    </recommendedName>
</protein>
<reference evidence="1 2" key="1">
    <citation type="journal article" date="2019" name="Front. Microbiol.">
        <title>Thermoanaerosceptrum fracticalcis gen. nov. sp. nov., a Novel Fumarate-Fermenting Microorganism From a Deep Fractured Carbonate Aquifer of the US Great Basin.</title>
        <authorList>
            <person name="Hamilton-Brehm S.D."/>
            <person name="Stewart L.E."/>
            <person name="Zavarin M."/>
            <person name="Caldwell M."/>
            <person name="Lawson P.A."/>
            <person name="Onstott T.C."/>
            <person name="Grzymski J."/>
            <person name="Neveux I."/>
            <person name="Lollar B.S."/>
            <person name="Russell C.E."/>
            <person name="Moser D.P."/>
        </authorList>
    </citation>
    <scope>NUCLEOTIDE SEQUENCE [LARGE SCALE GENOMIC DNA]</scope>
    <source>
        <strain evidence="1 2">DRI-13</strain>
    </source>
</reference>
<dbReference type="AlphaFoldDB" id="A0A7G6E0I1"/>
<proteinExistence type="predicted"/>
<keyword evidence="2" id="KW-1185">Reference proteome</keyword>
<organism evidence="1 2">
    <name type="scientific">Thermanaerosceptrum fracticalcis</name>
    <dbReference type="NCBI Taxonomy" id="1712410"/>
    <lineage>
        <taxon>Bacteria</taxon>
        <taxon>Bacillati</taxon>
        <taxon>Bacillota</taxon>
        <taxon>Clostridia</taxon>
        <taxon>Eubacteriales</taxon>
        <taxon>Peptococcaceae</taxon>
        <taxon>Thermanaerosceptrum</taxon>
    </lineage>
</organism>
<gene>
    <name evidence="1" type="ORF">BR63_04185</name>
</gene>
<name>A0A7G6E0I1_THEFR</name>
<dbReference type="EMBL" id="CP045798">
    <property type="protein sequence ID" value="QNB45585.1"/>
    <property type="molecule type" value="Genomic_DNA"/>
</dbReference>
<dbReference type="OrthoDB" id="1796441at2"/>
<evidence type="ECO:0000313" key="1">
    <source>
        <dbReference type="EMBL" id="QNB45585.1"/>
    </source>
</evidence>
<accession>A0A7G6E0I1</accession>
<sequence length="169" mass="17909">MRLTITALFKGYEQAKLALKEVALENLASDHISLICPRGKKTAMEAGAELSPTGAPTPQAMSGLHGYLVQMGPLAVPELGQIHIAGPLAGDLTTGSDRSLVQALMGYGLSEEYAKNYMDAIKDGCLFTLITTYSTKASAVVNTLSSYGGKEITKWNKNTGNNTKVTKSP</sequence>